<dbReference type="RefSeq" id="WP_094983957.1">
    <property type="nucleotide sequence ID" value="NZ_NHNI01000001.1"/>
</dbReference>
<gene>
    <name evidence="1" type="ORF">CBP51_04240</name>
</gene>
<dbReference type="EMBL" id="NHNI01000001">
    <property type="protein sequence ID" value="OZY86246.1"/>
    <property type="molecule type" value="Genomic_DNA"/>
</dbReference>
<protein>
    <submittedName>
        <fullName evidence="1">Uncharacterized protein</fullName>
    </submittedName>
</protein>
<evidence type="ECO:0000313" key="1">
    <source>
        <dbReference type="EMBL" id="OZY86246.1"/>
    </source>
</evidence>
<dbReference type="AlphaFoldDB" id="A0A266Q9F8"/>
<name>A0A266Q9F8_9GAMM</name>
<proteinExistence type="predicted"/>
<keyword evidence="2" id="KW-1185">Reference proteome</keyword>
<evidence type="ECO:0000313" key="2">
    <source>
        <dbReference type="Proteomes" id="UP000216101"/>
    </source>
</evidence>
<comment type="caution">
    <text evidence="1">The sequence shown here is derived from an EMBL/GenBank/DDBJ whole genome shotgun (WGS) entry which is preliminary data.</text>
</comment>
<organism evidence="1 2">
    <name type="scientific">Cellvibrio mixtus</name>
    <dbReference type="NCBI Taxonomy" id="39650"/>
    <lineage>
        <taxon>Bacteria</taxon>
        <taxon>Pseudomonadati</taxon>
        <taxon>Pseudomonadota</taxon>
        <taxon>Gammaproteobacteria</taxon>
        <taxon>Cellvibrionales</taxon>
        <taxon>Cellvibrionaceae</taxon>
        <taxon>Cellvibrio</taxon>
    </lineage>
</organism>
<dbReference type="Proteomes" id="UP000216101">
    <property type="component" value="Unassembled WGS sequence"/>
</dbReference>
<accession>A0A266Q9F8</accession>
<reference evidence="2" key="1">
    <citation type="submission" date="2017-05" db="EMBL/GenBank/DDBJ databases">
        <authorList>
            <person name="Barney B.M."/>
        </authorList>
    </citation>
    <scope>NUCLEOTIDE SEQUENCE [LARGE SCALE GENOMIC DNA]</scope>
    <source>
        <strain evidence="2">PSBB022</strain>
    </source>
</reference>
<sequence length="81" mass="9408">MTLGENLQQQVPFVREPFGFHFDRRKPTPASRQISGLRHSLRAQITEKQQPHLQVPQKHNSSQVNQIVEDLCAKIHFLLLI</sequence>